<dbReference type="Proteomes" id="UP000319375">
    <property type="component" value="Unassembled WGS sequence"/>
</dbReference>
<evidence type="ECO:0000313" key="1">
    <source>
        <dbReference type="EMBL" id="TWS26954.1"/>
    </source>
</evidence>
<dbReference type="EMBL" id="VIGX01000020">
    <property type="protein sequence ID" value="TWS26954.1"/>
    <property type="molecule type" value="Genomic_DNA"/>
</dbReference>
<accession>A0A5C5RW04</accession>
<keyword evidence="2" id="KW-1185">Reference proteome</keyword>
<sequence>MHTDGAITWGKYTVVQPGLREDLRGEGGVVVEDGSLFLYRRSGDVGRLVQVLATGQWHRVSIAE</sequence>
<evidence type="ECO:0000313" key="2">
    <source>
        <dbReference type="Proteomes" id="UP000319375"/>
    </source>
</evidence>
<name>A0A5C5RW04_9ACTN</name>
<gene>
    <name evidence="1" type="ORF">FK530_21340</name>
</gene>
<organism evidence="1 2">
    <name type="scientific">Tsukamurella conjunctivitidis</name>
    <dbReference type="NCBI Taxonomy" id="2592068"/>
    <lineage>
        <taxon>Bacteria</taxon>
        <taxon>Bacillati</taxon>
        <taxon>Actinomycetota</taxon>
        <taxon>Actinomycetes</taxon>
        <taxon>Mycobacteriales</taxon>
        <taxon>Tsukamurellaceae</taxon>
        <taxon>Tsukamurella</taxon>
    </lineage>
</organism>
<dbReference type="RefSeq" id="WP_146488983.1">
    <property type="nucleotide sequence ID" value="NZ_VIGX01000020.1"/>
</dbReference>
<protein>
    <submittedName>
        <fullName evidence="1">Uncharacterized protein</fullName>
    </submittedName>
</protein>
<proteinExistence type="predicted"/>
<dbReference type="AlphaFoldDB" id="A0A5C5RW04"/>
<reference evidence="1 2" key="1">
    <citation type="submission" date="2019-06" db="EMBL/GenBank/DDBJ databases">
        <title>Tsukamurella conjunctivitidis sp. nov., Tsukamurella assacharolytica sp. nov. and Tsukamurella sputae sp. nov. isolated from patients with conjunctivitis, bacteraemia (lymphoma) and respiratory infection (sputum) in Hong Kong.</title>
        <authorList>
            <person name="Teng J.L.L."/>
            <person name="Lee H.H."/>
            <person name="Fong J.Y.H."/>
            <person name="Fok K.M.N."/>
            <person name="Lau S.K.P."/>
            <person name="Woo P.C.Y."/>
        </authorList>
    </citation>
    <scope>NUCLEOTIDE SEQUENCE [LARGE SCALE GENOMIC DNA]</scope>
    <source>
        <strain evidence="1 2">HKU72</strain>
    </source>
</reference>
<comment type="caution">
    <text evidence="1">The sequence shown here is derived from an EMBL/GenBank/DDBJ whole genome shotgun (WGS) entry which is preliminary data.</text>
</comment>